<sequence>MARSYAREQALVAALGVPALLRHAAWRVADPTLGRGAGVLLVPGFGVGDIGLSLTGKWLAARGYRPLPAGIGLDVGCTSTLVDRIEARLVAHTMATGGKVVLLGQSRGGALARLVAARRPELVRGLVMLGSPVLDLLGARLGVIPVARMLARLSALGIRGLLDDDCFRGDCYTVNSEALRAALPPEVPAVAFYSRNDAIAPWQLCLDPYATCVEVASTHTGMAFDPAVYTALGPLLAKWTAKVRRPLTF</sequence>
<dbReference type="SUPFAM" id="SSF53474">
    <property type="entry name" value="alpha/beta-Hydrolases"/>
    <property type="match status" value="1"/>
</dbReference>
<reference evidence="2 3" key="1">
    <citation type="submission" date="2024-09" db="EMBL/GenBank/DDBJ databases">
        <authorList>
            <person name="Sun Q."/>
            <person name="Mori K."/>
        </authorList>
    </citation>
    <scope>NUCLEOTIDE SEQUENCE [LARGE SCALE GENOMIC DNA]</scope>
    <source>
        <strain evidence="2 3">TBRC 1432</strain>
    </source>
</reference>
<dbReference type="RefSeq" id="WP_273941338.1">
    <property type="nucleotide sequence ID" value="NZ_CP097263.1"/>
</dbReference>
<dbReference type="InterPro" id="IPR000073">
    <property type="entry name" value="AB_hydrolase_1"/>
</dbReference>
<evidence type="ECO:0000259" key="1">
    <source>
        <dbReference type="Pfam" id="PF00561"/>
    </source>
</evidence>
<dbReference type="Pfam" id="PF00561">
    <property type="entry name" value="Abhydrolase_1"/>
    <property type="match status" value="1"/>
</dbReference>
<gene>
    <name evidence="2" type="ORF">ACFFH7_15640</name>
</gene>
<dbReference type="GO" id="GO:0016787">
    <property type="term" value="F:hydrolase activity"/>
    <property type="evidence" value="ECO:0007669"/>
    <property type="project" value="UniProtKB-KW"/>
</dbReference>
<keyword evidence="3" id="KW-1185">Reference proteome</keyword>
<proteinExistence type="predicted"/>
<comment type="caution">
    <text evidence="2">The sequence shown here is derived from an EMBL/GenBank/DDBJ whole genome shotgun (WGS) entry which is preliminary data.</text>
</comment>
<dbReference type="InterPro" id="IPR029058">
    <property type="entry name" value="AB_hydrolase_fold"/>
</dbReference>
<protein>
    <submittedName>
        <fullName evidence="2">Alpha/beta fold hydrolase</fullName>
    </submittedName>
</protein>
<keyword evidence="2" id="KW-0378">Hydrolase</keyword>
<accession>A0ABV6MRJ3</accession>
<dbReference type="Proteomes" id="UP001589810">
    <property type="component" value="Unassembled WGS sequence"/>
</dbReference>
<dbReference type="Gene3D" id="3.40.50.1820">
    <property type="entry name" value="alpha/beta hydrolase"/>
    <property type="match status" value="1"/>
</dbReference>
<evidence type="ECO:0000313" key="2">
    <source>
        <dbReference type="EMBL" id="MFC0542931.1"/>
    </source>
</evidence>
<name>A0ABV6MRJ3_9PSEU</name>
<organism evidence="2 3">
    <name type="scientific">Kutzneria chonburiensis</name>
    <dbReference type="NCBI Taxonomy" id="1483604"/>
    <lineage>
        <taxon>Bacteria</taxon>
        <taxon>Bacillati</taxon>
        <taxon>Actinomycetota</taxon>
        <taxon>Actinomycetes</taxon>
        <taxon>Pseudonocardiales</taxon>
        <taxon>Pseudonocardiaceae</taxon>
        <taxon>Kutzneria</taxon>
    </lineage>
</organism>
<dbReference type="EMBL" id="JBHLUD010000004">
    <property type="protein sequence ID" value="MFC0542931.1"/>
    <property type="molecule type" value="Genomic_DNA"/>
</dbReference>
<evidence type="ECO:0000313" key="3">
    <source>
        <dbReference type="Proteomes" id="UP001589810"/>
    </source>
</evidence>
<feature type="domain" description="AB hydrolase-1" evidence="1">
    <location>
        <begin position="74"/>
        <end position="132"/>
    </location>
</feature>